<dbReference type="AlphaFoldDB" id="A0A7S4M739"/>
<evidence type="ECO:0000256" key="1">
    <source>
        <dbReference type="SAM" id="MobiDB-lite"/>
    </source>
</evidence>
<feature type="region of interest" description="Disordered" evidence="1">
    <location>
        <begin position="326"/>
        <end position="385"/>
    </location>
</feature>
<feature type="region of interest" description="Disordered" evidence="1">
    <location>
        <begin position="200"/>
        <end position="226"/>
    </location>
</feature>
<name>A0A7S4M739_9EUKA</name>
<feature type="compositionally biased region" description="Polar residues" evidence="1">
    <location>
        <begin position="335"/>
        <end position="346"/>
    </location>
</feature>
<reference evidence="2" key="1">
    <citation type="submission" date="2021-01" db="EMBL/GenBank/DDBJ databases">
        <authorList>
            <person name="Corre E."/>
            <person name="Pelletier E."/>
            <person name="Niang G."/>
            <person name="Scheremetjew M."/>
            <person name="Finn R."/>
            <person name="Kale V."/>
            <person name="Holt S."/>
            <person name="Cochrane G."/>
            <person name="Meng A."/>
            <person name="Brown T."/>
            <person name="Cohen L."/>
        </authorList>
    </citation>
    <scope>NUCLEOTIDE SEQUENCE</scope>
    <source>
        <strain evidence="2">DIVA3 518/3/11/1/6</strain>
    </source>
</reference>
<accession>A0A7S4M739</accession>
<sequence length="385" mass="44095">MEQGQESSPDILPDMKDTSLKLDGVIRSTPRKKVRRKYMSQDVSARKRIVKKPTSARGHCEHCGELLKTVHKLKRSSKQLKDEQLSTWGEIDGLHQKIEYFHKCHLSELQLIIKELSMQKKTVLDEEQDAKNSPDAINYISEPELDLKSSPKSKDVTYSLQHRVEQLQVALDLMMAKSHACNDPESFAVVIKDSLTKLQDRQDTNTSDKSLAGSAEPKRERNSEEDLLTKTVQQLQSRVNHLEQQIQENTEAMLTLQLNMQKQQQLHNQELKEMREQFAFISEKCFVATKPLAPYPISSEDDYISPGSGKDTTAFDPHIEKEILLHKQKNETEQSTRSPLSYNSFTPEDEQEIGRSSERKKMELDGSTEPVACRTQSLTEENEEV</sequence>
<protein>
    <submittedName>
        <fullName evidence="2">Uncharacterized protein</fullName>
    </submittedName>
</protein>
<evidence type="ECO:0000313" key="2">
    <source>
        <dbReference type="EMBL" id="CAE2205427.1"/>
    </source>
</evidence>
<feature type="compositionally biased region" description="Basic and acidic residues" evidence="1">
    <location>
        <begin position="216"/>
        <end position="226"/>
    </location>
</feature>
<proteinExistence type="predicted"/>
<dbReference type="EMBL" id="HBKP01004218">
    <property type="protein sequence ID" value="CAE2205427.1"/>
    <property type="molecule type" value="Transcribed_RNA"/>
</dbReference>
<organism evidence="2">
    <name type="scientific">Vannella robusta</name>
    <dbReference type="NCBI Taxonomy" id="1487602"/>
    <lineage>
        <taxon>Eukaryota</taxon>
        <taxon>Amoebozoa</taxon>
        <taxon>Discosea</taxon>
        <taxon>Flabellinia</taxon>
        <taxon>Vannellidae</taxon>
        <taxon>Vannella</taxon>
    </lineage>
</organism>
<gene>
    <name evidence="2" type="ORF">VSP0166_LOCUS3043</name>
</gene>
<feature type="compositionally biased region" description="Basic and acidic residues" evidence="1">
    <location>
        <begin position="352"/>
        <end position="364"/>
    </location>
</feature>